<dbReference type="EMBL" id="LK391969">
    <property type="protein sequence ID" value="CEF26197.1"/>
    <property type="molecule type" value="Genomic_DNA"/>
</dbReference>
<dbReference type="PATRIC" id="fig|1461581.3.peg.1100"/>
<dbReference type="Pfam" id="PF05164">
    <property type="entry name" value="ZapA"/>
    <property type="match status" value="1"/>
</dbReference>
<name>A0A078MB52_9PSED</name>
<dbReference type="GO" id="GO:0051301">
    <property type="term" value="P:cell division"/>
    <property type="evidence" value="ECO:0007669"/>
    <property type="project" value="UniProtKB-KW"/>
</dbReference>
<keyword evidence="2" id="KW-0175">Coiled coil</keyword>
<reference evidence="3" key="1">
    <citation type="submission" date="2014-07" db="EMBL/GenBank/DDBJ databases">
        <authorList>
            <person name="Urmite Genomes Urmite Genomes"/>
        </authorList>
    </citation>
    <scope>NUCLEOTIDE SEQUENCE</scope>
    <source>
        <strain evidence="3">12M76_air</strain>
    </source>
</reference>
<dbReference type="AlphaFoldDB" id="A0A078MB52"/>
<accession>A0A078MB52</accession>
<dbReference type="EMBL" id="LM997413">
    <property type="protein sequence ID" value="CEA03454.1"/>
    <property type="molecule type" value="Genomic_DNA"/>
</dbReference>
<protein>
    <submittedName>
        <fullName evidence="3">Cell division protein ZapA</fullName>
    </submittedName>
</protein>
<comment type="similarity">
    <text evidence="1">Belongs to the ZapA family. Type 1 subfamily.</text>
</comment>
<dbReference type="RefSeq" id="WP_044498728.1">
    <property type="nucleotide sequence ID" value="NZ_LK391969.1"/>
</dbReference>
<sequence length="99" mass="10978">MSDVRVVSFLGQDYSFRIDVNDEQLFQQATALLQRKLNESRQQRSGSDAYQLLITTALGLCVSEIQQTTQLQQAEQRLTALVDRLEQHAAAAPGDPDGA</sequence>
<dbReference type="InterPro" id="IPR007838">
    <property type="entry name" value="Cell_div_ZapA-like"/>
</dbReference>
<proteinExistence type="inferred from homology"/>
<evidence type="ECO:0000313" key="3">
    <source>
        <dbReference type="EMBL" id="CEA03454.1"/>
    </source>
</evidence>
<evidence type="ECO:0000256" key="1">
    <source>
        <dbReference type="ARBA" id="ARBA00010074"/>
    </source>
</evidence>
<organism evidence="3">
    <name type="scientific">Pseudomonas saudimassiliensis</name>
    <dbReference type="NCBI Taxonomy" id="1461581"/>
    <lineage>
        <taxon>Bacteria</taxon>
        <taxon>Pseudomonadati</taxon>
        <taxon>Pseudomonadota</taxon>
        <taxon>Gammaproteobacteria</taxon>
        <taxon>Pseudomonadales</taxon>
        <taxon>Pseudomonadaceae</taxon>
        <taxon>Pseudomonas</taxon>
    </lineage>
</organism>
<keyword evidence="3" id="KW-0132">Cell division</keyword>
<dbReference type="SUPFAM" id="SSF102829">
    <property type="entry name" value="Cell division protein ZapA-like"/>
    <property type="match status" value="1"/>
</dbReference>
<keyword evidence="3" id="KW-0131">Cell cycle</keyword>
<evidence type="ECO:0000256" key="2">
    <source>
        <dbReference type="ARBA" id="ARBA00023054"/>
    </source>
</evidence>
<dbReference type="InterPro" id="IPR036192">
    <property type="entry name" value="Cell_div_ZapA-like_sf"/>
</dbReference>
<gene>
    <name evidence="3" type="ORF">BN1049_01124</name>
</gene>